<dbReference type="HOGENOM" id="CLU_071259_0_0_0"/>
<protein>
    <submittedName>
        <fullName evidence="1">Uncharacterized protein</fullName>
    </submittedName>
</protein>
<evidence type="ECO:0000313" key="1">
    <source>
        <dbReference type="EMBL" id="EHM10583.1"/>
    </source>
</evidence>
<gene>
    <name evidence="1" type="ORF">TheveDRAFT_1465</name>
</gene>
<dbReference type="EMBL" id="CM001377">
    <property type="protein sequence ID" value="EHM10583.1"/>
    <property type="molecule type" value="Genomic_DNA"/>
</dbReference>
<keyword evidence="2" id="KW-1185">Reference proteome</keyword>
<organism evidence="1 2">
    <name type="scientific">Thermanaerovibrio velox DSM 12556</name>
    <dbReference type="NCBI Taxonomy" id="926567"/>
    <lineage>
        <taxon>Bacteria</taxon>
        <taxon>Thermotogati</taxon>
        <taxon>Synergistota</taxon>
        <taxon>Synergistia</taxon>
        <taxon>Synergistales</taxon>
        <taxon>Synergistaceae</taxon>
        <taxon>Thermanaerovibrio</taxon>
    </lineage>
</organism>
<proteinExistence type="predicted"/>
<dbReference type="Proteomes" id="UP000005730">
    <property type="component" value="Chromosome"/>
</dbReference>
<dbReference type="eggNOG" id="ENOG502ZC5B">
    <property type="taxonomic scope" value="Bacteria"/>
</dbReference>
<reference evidence="1 2" key="1">
    <citation type="submission" date="2011-10" db="EMBL/GenBank/DDBJ databases">
        <title>The Noncontiguous Finished genome of Thermanaerovibrio velox DSM 12556.</title>
        <authorList>
            <consortium name="US DOE Joint Genome Institute (JGI-PGF)"/>
            <person name="Lucas S."/>
            <person name="Copeland A."/>
            <person name="Lapidus A."/>
            <person name="Glavina del Rio T."/>
            <person name="Dalin E."/>
            <person name="Tice H."/>
            <person name="Bruce D."/>
            <person name="Goodwin L."/>
            <person name="Pitluck S."/>
            <person name="Peters L."/>
            <person name="Mikhailova N."/>
            <person name="Teshima H."/>
            <person name="Kyrpides N."/>
            <person name="Mavromatis K."/>
            <person name="Ivanova N."/>
            <person name="Markowitz V."/>
            <person name="Cheng J.-F."/>
            <person name="Hugenholtz P."/>
            <person name="Woyke T."/>
            <person name="Wu D."/>
            <person name="Spring S."/>
            <person name="Brambilla E.-M."/>
            <person name="Klenk H.-P."/>
            <person name="Eisen J.A."/>
        </authorList>
    </citation>
    <scope>NUCLEOTIDE SEQUENCE [LARGE SCALE GENOMIC DNA]</scope>
    <source>
        <strain evidence="1 2">DSM 12556</strain>
    </source>
</reference>
<name>H0UPF2_9BACT</name>
<evidence type="ECO:0000313" key="2">
    <source>
        <dbReference type="Proteomes" id="UP000005730"/>
    </source>
</evidence>
<accession>H0UPF2</accession>
<dbReference type="AlphaFoldDB" id="H0UPF2"/>
<sequence length="322" mass="35718">MLVVESTASEGRIRELEDFMTSRCVPWQLDPLSAVESITEESTLIIFMASGDKPAMKVYSTNTPPEDLLCHLINSRLCEAVDNVCTAPGTAVMRLLGDVDKAAARIAKDLGGELVDRPHALACPVGTRTIIYFTQSPLNRPLRMEELHPLAVMVERPCSEVLGRLKENAMDYLSMAMGTPDWNHVEIKIYDAAGRYDLHYQRLMGAIEGLDAGLVLSEAWGRDQAFILMSVPVYVVSLFTPLPPSEVKEICTALEYSPKGDRWVDLDVIHQGKKVSWTSMGQGKGDTRDSLGLSLREKLLPRMSPQGLKRLMEAESKLMENP</sequence>
<dbReference type="STRING" id="926567.TheveDRAFT_1465"/>